<evidence type="ECO:0000256" key="1">
    <source>
        <dbReference type="ARBA" id="ARBA00007074"/>
    </source>
</evidence>
<dbReference type="InterPro" id="IPR051794">
    <property type="entry name" value="PG_Endopeptidase_C40"/>
</dbReference>
<feature type="coiled-coil region" evidence="5">
    <location>
        <begin position="177"/>
        <end position="211"/>
    </location>
</feature>
<keyword evidence="2" id="KW-0645">Protease</keyword>
<keyword evidence="5" id="KW-0175">Coiled coil</keyword>
<evidence type="ECO:0000259" key="6">
    <source>
        <dbReference type="PROSITE" id="PS51935"/>
    </source>
</evidence>
<comment type="similarity">
    <text evidence="1">Belongs to the peptidase C40 family.</text>
</comment>
<dbReference type="SUPFAM" id="SSF54001">
    <property type="entry name" value="Cysteine proteinases"/>
    <property type="match status" value="1"/>
</dbReference>
<keyword evidence="8" id="KW-1185">Reference proteome</keyword>
<feature type="domain" description="NlpC/P60" evidence="6">
    <location>
        <begin position="240"/>
        <end position="354"/>
    </location>
</feature>
<dbReference type="Pfam" id="PF00877">
    <property type="entry name" value="NLPC_P60"/>
    <property type="match status" value="1"/>
</dbReference>
<dbReference type="GO" id="GO:0008234">
    <property type="term" value="F:cysteine-type peptidase activity"/>
    <property type="evidence" value="ECO:0007669"/>
    <property type="project" value="UniProtKB-KW"/>
</dbReference>
<feature type="coiled-coil region" evidence="5">
    <location>
        <begin position="47"/>
        <end position="88"/>
    </location>
</feature>
<sequence>MAHTKARGPRSGGERRKAILRRRLTTLMAPVLACGCLAIPGAGADDIDRLIAEMDEASRHAAALNEEVKGLEVEVEAKQHDMDSAKGRAHDAKVRADEALAAENNYRSEINKIAASKYRGTVKNPAVATLGASNPQNALDRAAYLATLSRDAEAVAESLSNATAQAAREHDEATRAAAAAEFQRNELNHTLDRLRKESDELHQRTEDIVRQVEALDAVSRARWESKNGPIAADLAGVVGSESGMAAVGAAMSKLGSPYGWGSAGPSAFDCSGLMVWAYQQQGKSIPRTSQAQMAGGIPVSRGELQPGDIVGYYPGATHVGMYIGNGQLVHASDYGIPVQVVPVDSMPWYGAVRY</sequence>
<evidence type="ECO:0000256" key="3">
    <source>
        <dbReference type="ARBA" id="ARBA00022801"/>
    </source>
</evidence>
<dbReference type="RefSeq" id="WP_098389103.1">
    <property type="nucleotide sequence ID" value="NZ_LDYE01000003.1"/>
</dbReference>
<organism evidence="7 8">
    <name type="scientific">Corynebacterium renale</name>
    <dbReference type="NCBI Taxonomy" id="1724"/>
    <lineage>
        <taxon>Bacteria</taxon>
        <taxon>Bacillati</taxon>
        <taxon>Actinomycetota</taxon>
        <taxon>Actinomycetes</taxon>
        <taxon>Mycobacteriales</taxon>
        <taxon>Corynebacteriaceae</taxon>
        <taxon>Corynebacterium</taxon>
    </lineage>
</organism>
<evidence type="ECO:0000313" key="7">
    <source>
        <dbReference type="EMBL" id="PFG28377.1"/>
    </source>
</evidence>
<protein>
    <submittedName>
        <fullName evidence="7">NlpC/P60 family protein</fullName>
    </submittedName>
</protein>
<dbReference type="InterPro" id="IPR038765">
    <property type="entry name" value="Papain-like_cys_pep_sf"/>
</dbReference>
<dbReference type="EMBL" id="PDJF01000001">
    <property type="protein sequence ID" value="PFG28377.1"/>
    <property type="molecule type" value="Genomic_DNA"/>
</dbReference>
<evidence type="ECO:0000256" key="5">
    <source>
        <dbReference type="SAM" id="Coils"/>
    </source>
</evidence>
<reference evidence="7 8" key="1">
    <citation type="submission" date="2017-10" db="EMBL/GenBank/DDBJ databases">
        <title>Sequencing the genomes of 1000 actinobacteria strains.</title>
        <authorList>
            <person name="Klenk H.-P."/>
        </authorList>
    </citation>
    <scope>NUCLEOTIDE SEQUENCE [LARGE SCALE GENOMIC DNA]</scope>
    <source>
        <strain evidence="7 8">DSM 20688</strain>
    </source>
</reference>
<keyword evidence="4" id="KW-0788">Thiol protease</keyword>
<dbReference type="AlphaFoldDB" id="A0A2A9DNQ8"/>
<proteinExistence type="inferred from homology"/>
<keyword evidence="3" id="KW-0378">Hydrolase</keyword>
<dbReference type="Proteomes" id="UP000221653">
    <property type="component" value="Unassembled WGS sequence"/>
</dbReference>
<dbReference type="Gene3D" id="3.90.1720.10">
    <property type="entry name" value="endopeptidase domain like (from Nostoc punctiforme)"/>
    <property type="match status" value="1"/>
</dbReference>
<comment type="caution">
    <text evidence="7">The sequence shown here is derived from an EMBL/GenBank/DDBJ whole genome shotgun (WGS) entry which is preliminary data.</text>
</comment>
<dbReference type="PROSITE" id="PS51935">
    <property type="entry name" value="NLPC_P60"/>
    <property type="match status" value="1"/>
</dbReference>
<evidence type="ECO:0000256" key="4">
    <source>
        <dbReference type="ARBA" id="ARBA00022807"/>
    </source>
</evidence>
<dbReference type="OrthoDB" id="5177647at2"/>
<dbReference type="PANTHER" id="PTHR47359">
    <property type="entry name" value="PEPTIDOGLYCAN DL-ENDOPEPTIDASE CWLO"/>
    <property type="match status" value="1"/>
</dbReference>
<dbReference type="GO" id="GO:0006508">
    <property type="term" value="P:proteolysis"/>
    <property type="evidence" value="ECO:0007669"/>
    <property type="project" value="UniProtKB-KW"/>
</dbReference>
<dbReference type="InterPro" id="IPR000064">
    <property type="entry name" value="NLP_P60_dom"/>
</dbReference>
<gene>
    <name evidence="7" type="ORF">ATK06_1487</name>
</gene>
<evidence type="ECO:0000313" key="8">
    <source>
        <dbReference type="Proteomes" id="UP000221653"/>
    </source>
</evidence>
<accession>A0A2A9DNQ8</accession>
<evidence type="ECO:0000256" key="2">
    <source>
        <dbReference type="ARBA" id="ARBA00022670"/>
    </source>
</evidence>
<name>A0A2A9DNQ8_9CORY</name>
<dbReference type="PANTHER" id="PTHR47359:SF3">
    <property type="entry name" value="NLP_P60 DOMAIN-CONTAINING PROTEIN-RELATED"/>
    <property type="match status" value="1"/>
</dbReference>
<dbReference type="STRING" id="1724.GCA_001044175_01224"/>